<evidence type="ECO:0000259" key="2">
    <source>
        <dbReference type="Pfam" id="PF14111"/>
    </source>
</evidence>
<protein>
    <recommendedName>
        <fullName evidence="2">DUF4283 domain-containing protein</fullName>
    </recommendedName>
</protein>
<dbReference type="InterPro" id="IPR025558">
    <property type="entry name" value="DUF4283"/>
</dbReference>
<feature type="domain" description="DUF4283" evidence="2">
    <location>
        <begin position="3"/>
        <end position="41"/>
    </location>
</feature>
<dbReference type="EMBL" id="JAUJYN010000002">
    <property type="protein sequence ID" value="KAK1278351.1"/>
    <property type="molecule type" value="Genomic_DNA"/>
</dbReference>
<sequence length="305" mass="34044">MREGGFFIAKVSNEEDLMNAMEGGPWLMAGHSIVLRRWSRGMRMEIERLETIPIWIRFPALPLHMWGTRLIRKLASAIGKLLYMDTATANRSRIAFARVCIEISSHSDLPDSILYREEGIWKDILVEYEWKPSPCPACSTFGHSSAQCVVTPTQVHVASKEGRHPVTQVYVPILKPPNLEAPKQPTKSEVEGNAVVIAEFTPATKQDPPSVGILQSFTPTRLNVKEYSSNRYIILSSEEEVLPKAEQGEEFLGVEGVHGVLFESTQKPTPSISLEERKTQPSDYAEANDPMTQGQRLAIDSVNGD</sequence>
<comment type="caution">
    <text evidence="3">The sequence shown here is derived from an EMBL/GenBank/DDBJ whole genome shotgun (WGS) entry which is preliminary data.</text>
</comment>
<evidence type="ECO:0000313" key="3">
    <source>
        <dbReference type="EMBL" id="KAK1278351.1"/>
    </source>
</evidence>
<feature type="region of interest" description="Disordered" evidence="1">
    <location>
        <begin position="263"/>
        <end position="305"/>
    </location>
</feature>
<dbReference type="PANTHER" id="PTHR31286:SF180">
    <property type="entry name" value="OS10G0362600 PROTEIN"/>
    <property type="match status" value="1"/>
</dbReference>
<dbReference type="InterPro" id="IPR040256">
    <property type="entry name" value="At4g02000-like"/>
</dbReference>
<accession>A0AAV9BNS2</accession>
<reference evidence="3" key="1">
    <citation type="journal article" date="2023" name="Nat. Commun.">
        <title>Diploid and tetraploid genomes of Acorus and the evolution of monocots.</title>
        <authorList>
            <person name="Ma L."/>
            <person name="Liu K.W."/>
            <person name="Li Z."/>
            <person name="Hsiao Y.Y."/>
            <person name="Qi Y."/>
            <person name="Fu T."/>
            <person name="Tang G.D."/>
            <person name="Zhang D."/>
            <person name="Sun W.H."/>
            <person name="Liu D.K."/>
            <person name="Li Y."/>
            <person name="Chen G.Z."/>
            <person name="Liu X.D."/>
            <person name="Liao X.Y."/>
            <person name="Jiang Y.T."/>
            <person name="Yu X."/>
            <person name="Hao Y."/>
            <person name="Huang J."/>
            <person name="Zhao X.W."/>
            <person name="Ke S."/>
            <person name="Chen Y.Y."/>
            <person name="Wu W.L."/>
            <person name="Hsu J.L."/>
            <person name="Lin Y.F."/>
            <person name="Huang M.D."/>
            <person name="Li C.Y."/>
            <person name="Huang L."/>
            <person name="Wang Z.W."/>
            <person name="Zhao X."/>
            <person name="Zhong W.Y."/>
            <person name="Peng D.H."/>
            <person name="Ahmad S."/>
            <person name="Lan S."/>
            <person name="Zhang J.S."/>
            <person name="Tsai W.C."/>
            <person name="Van de Peer Y."/>
            <person name="Liu Z.J."/>
        </authorList>
    </citation>
    <scope>NUCLEOTIDE SEQUENCE</scope>
    <source>
        <strain evidence="3">SCP</strain>
    </source>
</reference>
<keyword evidence="4" id="KW-1185">Reference proteome</keyword>
<name>A0AAV9BNS2_ACOGR</name>
<gene>
    <name evidence="3" type="ORF">QJS04_geneDACA014814</name>
</gene>
<evidence type="ECO:0000313" key="4">
    <source>
        <dbReference type="Proteomes" id="UP001179952"/>
    </source>
</evidence>
<evidence type="ECO:0000256" key="1">
    <source>
        <dbReference type="SAM" id="MobiDB-lite"/>
    </source>
</evidence>
<dbReference type="Proteomes" id="UP001179952">
    <property type="component" value="Unassembled WGS sequence"/>
</dbReference>
<dbReference type="PANTHER" id="PTHR31286">
    <property type="entry name" value="GLYCINE-RICH CELL WALL STRUCTURAL PROTEIN 1.8-LIKE"/>
    <property type="match status" value="1"/>
</dbReference>
<organism evidence="3 4">
    <name type="scientific">Acorus gramineus</name>
    <name type="common">Dwarf sweet flag</name>
    <dbReference type="NCBI Taxonomy" id="55184"/>
    <lineage>
        <taxon>Eukaryota</taxon>
        <taxon>Viridiplantae</taxon>
        <taxon>Streptophyta</taxon>
        <taxon>Embryophyta</taxon>
        <taxon>Tracheophyta</taxon>
        <taxon>Spermatophyta</taxon>
        <taxon>Magnoliopsida</taxon>
        <taxon>Liliopsida</taxon>
        <taxon>Acoraceae</taxon>
        <taxon>Acorus</taxon>
    </lineage>
</organism>
<proteinExistence type="predicted"/>
<reference evidence="3" key="2">
    <citation type="submission" date="2023-06" db="EMBL/GenBank/DDBJ databases">
        <authorList>
            <person name="Ma L."/>
            <person name="Liu K.-W."/>
            <person name="Li Z."/>
            <person name="Hsiao Y.-Y."/>
            <person name="Qi Y."/>
            <person name="Fu T."/>
            <person name="Tang G."/>
            <person name="Zhang D."/>
            <person name="Sun W.-H."/>
            <person name="Liu D.-K."/>
            <person name="Li Y."/>
            <person name="Chen G.-Z."/>
            <person name="Liu X.-D."/>
            <person name="Liao X.-Y."/>
            <person name="Jiang Y.-T."/>
            <person name="Yu X."/>
            <person name="Hao Y."/>
            <person name="Huang J."/>
            <person name="Zhao X.-W."/>
            <person name="Ke S."/>
            <person name="Chen Y.-Y."/>
            <person name="Wu W.-L."/>
            <person name="Hsu J.-L."/>
            <person name="Lin Y.-F."/>
            <person name="Huang M.-D."/>
            <person name="Li C.-Y."/>
            <person name="Huang L."/>
            <person name="Wang Z.-W."/>
            <person name="Zhao X."/>
            <person name="Zhong W.-Y."/>
            <person name="Peng D.-H."/>
            <person name="Ahmad S."/>
            <person name="Lan S."/>
            <person name="Zhang J.-S."/>
            <person name="Tsai W.-C."/>
            <person name="Van De Peer Y."/>
            <person name="Liu Z.-J."/>
        </authorList>
    </citation>
    <scope>NUCLEOTIDE SEQUENCE</scope>
    <source>
        <strain evidence="3">SCP</strain>
        <tissue evidence="3">Leaves</tissue>
    </source>
</reference>
<feature type="compositionally biased region" description="Polar residues" evidence="1">
    <location>
        <begin position="263"/>
        <end position="272"/>
    </location>
</feature>
<dbReference type="Pfam" id="PF14111">
    <property type="entry name" value="DUF4283"/>
    <property type="match status" value="1"/>
</dbReference>
<dbReference type="AlphaFoldDB" id="A0AAV9BNS2"/>